<feature type="domain" description="Tyrosine-protein phosphatase" evidence="2">
    <location>
        <begin position="219"/>
        <end position="482"/>
    </location>
</feature>
<evidence type="ECO:0000259" key="3">
    <source>
        <dbReference type="PROSITE" id="PS50056"/>
    </source>
</evidence>
<feature type="compositionally biased region" description="Basic residues" evidence="1">
    <location>
        <begin position="38"/>
        <end position="51"/>
    </location>
</feature>
<dbReference type="eggNOG" id="KOG0789">
    <property type="taxonomic scope" value="Eukaryota"/>
</dbReference>
<feature type="region of interest" description="Disordered" evidence="1">
    <location>
        <begin position="1"/>
        <end position="142"/>
    </location>
</feature>
<dbReference type="InParanoid" id="E3LMD2"/>
<dbReference type="Gene3D" id="3.90.190.10">
    <property type="entry name" value="Protein tyrosine phosphatase superfamily"/>
    <property type="match status" value="1"/>
</dbReference>
<evidence type="ECO:0000259" key="2">
    <source>
        <dbReference type="PROSITE" id="PS50055"/>
    </source>
</evidence>
<dbReference type="OMA" id="PTICEED"/>
<accession>E3LMD2</accession>
<dbReference type="InterPro" id="IPR000242">
    <property type="entry name" value="PTP_cat"/>
</dbReference>
<dbReference type="STRING" id="31234.E3LMD2"/>
<dbReference type="PROSITE" id="PS50056">
    <property type="entry name" value="TYR_PHOSPHATASE_2"/>
    <property type="match status" value="1"/>
</dbReference>
<dbReference type="SMART" id="SM00194">
    <property type="entry name" value="PTPc"/>
    <property type="match status" value="1"/>
</dbReference>
<dbReference type="PANTHER" id="PTHR23219:SF8">
    <property type="entry name" value="TYROSINE-PROTEIN PHOSPHATASE DOMAIN-CONTAINING PROTEIN"/>
    <property type="match status" value="1"/>
</dbReference>
<dbReference type="GO" id="GO:0004725">
    <property type="term" value="F:protein tyrosine phosphatase activity"/>
    <property type="evidence" value="ECO:0007669"/>
    <property type="project" value="InterPro"/>
</dbReference>
<feature type="domain" description="Tyrosine specific protein phosphatases" evidence="3">
    <location>
        <begin position="392"/>
        <end position="473"/>
    </location>
</feature>
<dbReference type="SMART" id="SM00404">
    <property type="entry name" value="PTPc_motif"/>
    <property type="match status" value="1"/>
</dbReference>
<dbReference type="SUPFAM" id="SSF52799">
    <property type="entry name" value="(Phosphotyrosine protein) phosphatases II"/>
    <property type="match status" value="1"/>
</dbReference>
<gene>
    <name evidence="4" type="ORF">CRE_28111</name>
</gene>
<dbReference type="InterPro" id="IPR029021">
    <property type="entry name" value="Prot-tyrosine_phosphatase-like"/>
</dbReference>
<dbReference type="HOGENOM" id="CLU_039665_0_0_1"/>
<organism evidence="5">
    <name type="scientific">Caenorhabditis remanei</name>
    <name type="common">Caenorhabditis vulgaris</name>
    <dbReference type="NCBI Taxonomy" id="31234"/>
    <lineage>
        <taxon>Eukaryota</taxon>
        <taxon>Metazoa</taxon>
        <taxon>Ecdysozoa</taxon>
        <taxon>Nematoda</taxon>
        <taxon>Chromadorea</taxon>
        <taxon>Rhabditida</taxon>
        <taxon>Rhabditina</taxon>
        <taxon>Rhabditomorpha</taxon>
        <taxon>Rhabditoidea</taxon>
        <taxon>Rhabditidae</taxon>
        <taxon>Peloderinae</taxon>
        <taxon>Caenorhabditis</taxon>
    </lineage>
</organism>
<feature type="compositionally biased region" description="Low complexity" evidence="1">
    <location>
        <begin position="82"/>
        <end position="95"/>
    </location>
</feature>
<dbReference type="PROSITE" id="PS50055">
    <property type="entry name" value="TYR_PHOSPHATASE_PTP"/>
    <property type="match status" value="1"/>
</dbReference>
<dbReference type="InterPro" id="IPR000387">
    <property type="entry name" value="Tyr_Pase_dom"/>
</dbReference>
<dbReference type="Pfam" id="PF00102">
    <property type="entry name" value="Y_phosphatase"/>
    <property type="match status" value="1"/>
</dbReference>
<proteinExistence type="predicted"/>
<dbReference type="EMBL" id="DS268411">
    <property type="protein sequence ID" value="EFP02842.1"/>
    <property type="molecule type" value="Genomic_DNA"/>
</dbReference>
<keyword evidence="5" id="KW-1185">Reference proteome</keyword>
<evidence type="ECO:0000313" key="5">
    <source>
        <dbReference type="Proteomes" id="UP000008281"/>
    </source>
</evidence>
<dbReference type="OrthoDB" id="5869621at2759"/>
<sequence>MLFFSKEKKSKTKGTKKPHKKDKNATIEGNSTEESRETKKRNIRFQIRRHNGSKEAPSTAMSQKNTKEKGKGKGSKQKKNTQDTTIEETQTQNQNPLFKFGETVKNAITFKPATPTEPNPPAPAAHKPKTPTICEEDPVAPKPPPRTVVPPGMQAIHPNNNAAPAKLNQGAPVVISPVPGAEMAANSTVTPNSQLSQTDKWSGEETAKNWLDKADFAKTKSEFESLQCITVDVDTECKKWKANPKLNQSTTDYPALDDHLVTLENVYVHMTQVDVQLPRNVLIGQFPTKGNEEGFWKVVFNKGVTFMEIITDQNLIDFFPLGSGEHVYYGTMFVNNRRVEVIGEDVNRFAIEVLPEGCSNSIICNITVIKNWAVENVHAKQAVVTKEVIEFTNFLSIVSPVEKTFRFHSSIFQSKDDAALVLSQYGTGRAGYFLALSAAVFKMDKMIEPSIFDIVKFLRVQRPKAVESFKQYVSLYTTLFYYIKRKVGKGDGEKKVSTECNEQIWNKTVHLSNLFTAAMIAENSASSGRSTMTVIK</sequence>
<dbReference type="PANTHER" id="PTHR23219">
    <property type="entry name" value="TYROSINE-PROTEIN PHOSPHATASE C15H7.3-RELATED"/>
    <property type="match status" value="1"/>
</dbReference>
<evidence type="ECO:0008006" key="6">
    <source>
        <dbReference type="Google" id="ProtNLM"/>
    </source>
</evidence>
<reference evidence="4" key="1">
    <citation type="submission" date="2007-07" db="EMBL/GenBank/DDBJ databases">
        <title>PCAP assembly of the Caenorhabditis remanei genome.</title>
        <authorList>
            <consortium name="The Caenorhabditis remanei Sequencing Consortium"/>
            <person name="Wilson R.K."/>
        </authorList>
    </citation>
    <scope>NUCLEOTIDE SEQUENCE [LARGE SCALE GENOMIC DNA]</scope>
    <source>
        <strain evidence="4">PB4641</strain>
    </source>
</reference>
<dbReference type="InterPro" id="IPR003595">
    <property type="entry name" value="Tyr_Pase_cat"/>
</dbReference>
<dbReference type="AlphaFoldDB" id="E3LMD2"/>
<dbReference type="CDD" id="cd00047">
    <property type="entry name" value="PTPc"/>
    <property type="match status" value="1"/>
</dbReference>
<feature type="compositionally biased region" description="Basic residues" evidence="1">
    <location>
        <begin position="8"/>
        <end position="22"/>
    </location>
</feature>
<evidence type="ECO:0000313" key="4">
    <source>
        <dbReference type="EMBL" id="EFP02842.1"/>
    </source>
</evidence>
<protein>
    <recommendedName>
        <fullName evidence="6">Tyrosine-protein phosphatase domain-containing protein</fullName>
    </recommendedName>
</protein>
<evidence type="ECO:0000256" key="1">
    <source>
        <dbReference type="SAM" id="MobiDB-lite"/>
    </source>
</evidence>
<name>E3LMD2_CAERE</name>
<dbReference type="Proteomes" id="UP000008281">
    <property type="component" value="Unassembled WGS sequence"/>
</dbReference>